<protein>
    <submittedName>
        <fullName evidence="2">Uncharacterized protein</fullName>
    </submittedName>
</protein>
<comment type="caution">
    <text evidence="2">The sequence shown here is derived from an EMBL/GenBank/DDBJ whole genome shotgun (WGS) entry which is preliminary data.</text>
</comment>
<feature type="chain" id="PRO_5042234524" evidence="1">
    <location>
        <begin position="20"/>
        <end position="185"/>
    </location>
</feature>
<evidence type="ECO:0000256" key="1">
    <source>
        <dbReference type="SAM" id="SignalP"/>
    </source>
</evidence>
<organism evidence="2 3">
    <name type="scientific">Ditylenchus destructor</name>
    <dbReference type="NCBI Taxonomy" id="166010"/>
    <lineage>
        <taxon>Eukaryota</taxon>
        <taxon>Metazoa</taxon>
        <taxon>Ecdysozoa</taxon>
        <taxon>Nematoda</taxon>
        <taxon>Chromadorea</taxon>
        <taxon>Rhabditida</taxon>
        <taxon>Tylenchina</taxon>
        <taxon>Tylenchomorpha</taxon>
        <taxon>Sphaerularioidea</taxon>
        <taxon>Anguinidae</taxon>
        <taxon>Anguininae</taxon>
        <taxon>Ditylenchus</taxon>
    </lineage>
</organism>
<proteinExistence type="predicted"/>
<dbReference type="AlphaFoldDB" id="A0AAD4R4Z7"/>
<sequence length="185" mass="21479">MKQYFAIIVLALPVLILFAFNDGVSVSIRHPARTDDKEKRYYLHLSKISYYGHTYDFKELNDTLSMPVLRAAINRDGLRDFADFLTGLSYDNLQELSDLYDKPYQSILEIKDAVGSGNWFKFKRYMSKFMSVLEGLQKYELDVSYKRDNETGQANCPCQLCIHDDTTCINLKETILDFLPAERIE</sequence>
<evidence type="ECO:0000313" key="3">
    <source>
        <dbReference type="Proteomes" id="UP001201812"/>
    </source>
</evidence>
<keyword evidence="3" id="KW-1185">Reference proteome</keyword>
<reference evidence="2" key="1">
    <citation type="submission" date="2022-01" db="EMBL/GenBank/DDBJ databases">
        <title>Genome Sequence Resource for Two Populations of Ditylenchus destructor, the Migratory Endoparasitic Phytonematode.</title>
        <authorList>
            <person name="Zhang H."/>
            <person name="Lin R."/>
            <person name="Xie B."/>
        </authorList>
    </citation>
    <scope>NUCLEOTIDE SEQUENCE</scope>
    <source>
        <strain evidence="2">BazhouSP</strain>
    </source>
</reference>
<feature type="signal peptide" evidence="1">
    <location>
        <begin position="1"/>
        <end position="19"/>
    </location>
</feature>
<name>A0AAD4R4Z7_9BILA</name>
<evidence type="ECO:0000313" key="2">
    <source>
        <dbReference type="EMBL" id="KAI1709803.1"/>
    </source>
</evidence>
<accession>A0AAD4R4Z7</accession>
<dbReference type="EMBL" id="JAKKPZ010000029">
    <property type="protein sequence ID" value="KAI1709803.1"/>
    <property type="molecule type" value="Genomic_DNA"/>
</dbReference>
<keyword evidence="1" id="KW-0732">Signal</keyword>
<dbReference type="Proteomes" id="UP001201812">
    <property type="component" value="Unassembled WGS sequence"/>
</dbReference>
<gene>
    <name evidence="2" type="ORF">DdX_11199</name>
</gene>